<protein>
    <submittedName>
        <fullName evidence="2">Uncharacterized protein</fullName>
    </submittedName>
</protein>
<reference evidence="2" key="1">
    <citation type="submission" date="2012-05" db="EMBL/GenBank/DDBJ databases">
        <authorList>
            <person name="Krishnakumar V."/>
            <person name="Cheung F."/>
            <person name="Xiao Y."/>
            <person name="Chan A."/>
            <person name="Moskal W.A."/>
            <person name="Town C.D."/>
        </authorList>
    </citation>
    <scope>NUCLEOTIDE SEQUENCE</scope>
</reference>
<feature type="compositionally biased region" description="Basic and acidic residues" evidence="1">
    <location>
        <begin position="15"/>
        <end position="26"/>
    </location>
</feature>
<evidence type="ECO:0000313" key="2">
    <source>
        <dbReference type="EMBL" id="AFK35242.1"/>
    </source>
</evidence>
<dbReference type="EMBL" id="BT135447">
    <property type="protein sequence ID" value="AFK35242.1"/>
    <property type="molecule type" value="mRNA"/>
</dbReference>
<dbReference type="AlphaFoldDB" id="I3S4Q0"/>
<accession>I3S4Q0</accession>
<organism evidence="2">
    <name type="scientific">Lotus japonicus</name>
    <name type="common">Lotus corniculatus var. japonicus</name>
    <dbReference type="NCBI Taxonomy" id="34305"/>
    <lineage>
        <taxon>Eukaryota</taxon>
        <taxon>Viridiplantae</taxon>
        <taxon>Streptophyta</taxon>
        <taxon>Embryophyta</taxon>
        <taxon>Tracheophyta</taxon>
        <taxon>Spermatophyta</taxon>
        <taxon>Magnoliopsida</taxon>
        <taxon>eudicotyledons</taxon>
        <taxon>Gunneridae</taxon>
        <taxon>Pentapetalae</taxon>
        <taxon>rosids</taxon>
        <taxon>fabids</taxon>
        <taxon>Fabales</taxon>
        <taxon>Fabaceae</taxon>
        <taxon>Papilionoideae</taxon>
        <taxon>50 kb inversion clade</taxon>
        <taxon>NPAAA clade</taxon>
        <taxon>Hologalegina</taxon>
        <taxon>robinioid clade</taxon>
        <taxon>Loteae</taxon>
        <taxon>Lotus</taxon>
    </lineage>
</organism>
<feature type="compositionally biased region" description="Polar residues" evidence="1">
    <location>
        <begin position="27"/>
        <end position="36"/>
    </location>
</feature>
<name>I3S4Q0_LOTJA</name>
<feature type="region of interest" description="Disordered" evidence="1">
    <location>
        <begin position="1"/>
        <end position="40"/>
    </location>
</feature>
<evidence type="ECO:0000256" key="1">
    <source>
        <dbReference type="SAM" id="MobiDB-lite"/>
    </source>
</evidence>
<sequence length="77" mass="8185">MLAELPTYEGSLPREGVRTSGDKTTQDSEGSSTATLSPAELTTVKGVEHLAKFEVWAAESALNASIIEGSSQIRFTQ</sequence>
<proteinExistence type="evidence at transcript level"/>